<dbReference type="Proteomes" id="UP000838308">
    <property type="component" value="Unassembled WGS sequence"/>
</dbReference>
<dbReference type="EMBL" id="CALBWS010000019">
    <property type="protein sequence ID" value="CAH2715775.1"/>
    <property type="molecule type" value="Genomic_DNA"/>
</dbReference>
<comment type="caution">
    <text evidence="2">The sequence shown here is derived from an EMBL/GenBank/DDBJ whole genome shotgun (WGS) entry which is preliminary data.</text>
</comment>
<gene>
    <name evidence="2" type="ORF">BACCIP111895_02959</name>
</gene>
<sequence>MANQMAEVSSILQEWSGVKARLEELFHERNHENTRELMQRGIDLFVQFLYFSNEKALQLDRSIPFIQFDLKPVNIEERFAFIKSRPSLFHSFRQLSELMVEQEKLFVKNNIIKKSSKPKA</sequence>
<evidence type="ECO:0000313" key="2">
    <source>
        <dbReference type="EMBL" id="CAH2715775.1"/>
    </source>
</evidence>
<dbReference type="Pfam" id="PF21747">
    <property type="entry name" value="YpoC"/>
    <property type="match status" value="1"/>
</dbReference>
<dbReference type="RefSeq" id="WP_248736048.1">
    <property type="nucleotide sequence ID" value="NZ_CALBWS010000019.1"/>
</dbReference>
<keyword evidence="3" id="KW-1185">Reference proteome</keyword>
<evidence type="ECO:0000313" key="3">
    <source>
        <dbReference type="Proteomes" id="UP000838308"/>
    </source>
</evidence>
<protein>
    <recommendedName>
        <fullName evidence="1">YpoC-like domain-containing protein</fullName>
    </recommendedName>
</protein>
<organism evidence="2 3">
    <name type="scientific">Neobacillus rhizosphaerae</name>
    <dbReference type="NCBI Taxonomy" id="2880965"/>
    <lineage>
        <taxon>Bacteria</taxon>
        <taxon>Bacillati</taxon>
        <taxon>Bacillota</taxon>
        <taxon>Bacilli</taxon>
        <taxon>Bacillales</taxon>
        <taxon>Bacillaceae</taxon>
        <taxon>Neobacillus</taxon>
    </lineage>
</organism>
<proteinExistence type="predicted"/>
<name>A0ABM9ET18_9BACI</name>
<accession>A0ABM9ET18</accession>
<feature type="domain" description="YpoC-like" evidence="1">
    <location>
        <begin position="7"/>
        <end position="114"/>
    </location>
</feature>
<evidence type="ECO:0000259" key="1">
    <source>
        <dbReference type="Pfam" id="PF21747"/>
    </source>
</evidence>
<dbReference type="InterPro" id="IPR048427">
    <property type="entry name" value="YpoC"/>
</dbReference>
<reference evidence="2" key="1">
    <citation type="submission" date="2022-04" db="EMBL/GenBank/DDBJ databases">
        <authorList>
            <person name="Criscuolo A."/>
        </authorList>
    </citation>
    <scope>NUCLEOTIDE SEQUENCE</scope>
    <source>
        <strain evidence="2">CIP111895</strain>
    </source>
</reference>